<evidence type="ECO:0000313" key="2">
    <source>
        <dbReference type="Proteomes" id="UP000249645"/>
    </source>
</evidence>
<sequence>MFLGTTTCEIDLANTYRLRAVKEIEIKKSVHQIVQTAKVTLPLSVVIRNQNNLQNIKLTDKIKEGDTIKLSFGYDGNNRTEFVGYIRNINYKIPVVLECEDNMYLFRQTNIDKSWKRDSLKNILNDILNLVYQAQGYRLQLLDSVPDVTVENLICKDQTALWLLQTIIDRYPLFGIFIVDDNGVEKLYCGLLYGRNVGEVNYMLESNCKEGDLTYKKDVNPTKVIIETVDKRGRIERTVFGDTHAKNTIKRRIPGEVSELAKKQAAQEELNRKTYEGYRGNINAFLKPYIEPGMIANIGSKQFPDRAGKYYIGTVTTTFGTNGGKRKPQIEFKTSA</sequence>
<comment type="caution">
    <text evidence="1">The sequence shown here is derived from an EMBL/GenBank/DDBJ whole genome shotgun (WGS) entry which is preliminary data.</text>
</comment>
<dbReference type="AlphaFoldDB" id="A0A2W5G6G3"/>
<accession>A0A2W5G6G3</accession>
<name>A0A2W5G6G3_9SPHI</name>
<gene>
    <name evidence="1" type="ORF">DI598_20345</name>
</gene>
<protein>
    <submittedName>
        <fullName evidence="1">Uncharacterized protein</fullName>
    </submittedName>
</protein>
<proteinExistence type="predicted"/>
<dbReference type="Proteomes" id="UP000249645">
    <property type="component" value="Unassembled WGS sequence"/>
</dbReference>
<organism evidence="1 2">
    <name type="scientific">Pseudopedobacter saltans</name>
    <dbReference type="NCBI Taxonomy" id="151895"/>
    <lineage>
        <taxon>Bacteria</taxon>
        <taxon>Pseudomonadati</taxon>
        <taxon>Bacteroidota</taxon>
        <taxon>Sphingobacteriia</taxon>
        <taxon>Sphingobacteriales</taxon>
        <taxon>Sphingobacteriaceae</taxon>
        <taxon>Pseudopedobacter</taxon>
    </lineage>
</organism>
<evidence type="ECO:0000313" key="1">
    <source>
        <dbReference type="EMBL" id="PZP38942.1"/>
    </source>
</evidence>
<reference evidence="1 2" key="1">
    <citation type="submission" date="2017-11" db="EMBL/GenBank/DDBJ databases">
        <title>Infants hospitalized years apart are colonized by the same room-sourced microbial strains.</title>
        <authorList>
            <person name="Brooks B."/>
            <person name="Olm M.R."/>
            <person name="Firek B.A."/>
            <person name="Baker R."/>
            <person name="Thomas B.C."/>
            <person name="Morowitz M.J."/>
            <person name="Banfield J.F."/>
        </authorList>
    </citation>
    <scope>NUCLEOTIDE SEQUENCE [LARGE SCALE GENOMIC DNA]</scope>
    <source>
        <strain evidence="1">S2_009_000_R2_76</strain>
    </source>
</reference>
<dbReference type="EMBL" id="QFOI01000711">
    <property type="protein sequence ID" value="PZP38942.1"/>
    <property type="molecule type" value="Genomic_DNA"/>
</dbReference>